<dbReference type="PROSITE" id="PS50005">
    <property type="entry name" value="TPR"/>
    <property type="match status" value="1"/>
</dbReference>
<reference evidence="8 9" key="1">
    <citation type="submission" date="2018-08" db="EMBL/GenBank/DDBJ databases">
        <title>Lysobacter weifangensis sp. nov., a new member of the family 'Xanthomonadaceae', isolated from soil in a farmland.</title>
        <authorList>
            <person name="Zhao H."/>
        </authorList>
    </citation>
    <scope>NUCLEOTIDE SEQUENCE [LARGE SCALE GENOMIC DNA]</scope>
    <source>
        <strain evidence="8 9">WF-2</strain>
    </source>
</reference>
<keyword evidence="2" id="KW-0201">Cytochrome c-type biogenesis</keyword>
<feature type="domain" description="Cytochrome c-type biogenesis protein H TPR" evidence="7">
    <location>
        <begin position="78"/>
        <end position="194"/>
    </location>
</feature>
<keyword evidence="5" id="KW-0812">Transmembrane</keyword>
<keyword evidence="9" id="KW-1185">Reference proteome</keyword>
<organism evidence="8 9">
    <name type="scientific">Cognatiluteimonas weifangensis</name>
    <dbReference type="NCBI Taxonomy" id="2303539"/>
    <lineage>
        <taxon>Bacteria</taxon>
        <taxon>Pseudomonadati</taxon>
        <taxon>Pseudomonadota</taxon>
        <taxon>Gammaproteobacteria</taxon>
        <taxon>Lysobacterales</taxon>
        <taxon>Lysobacteraceae</taxon>
        <taxon>Cognatiluteimonas</taxon>
    </lineage>
</organism>
<feature type="repeat" description="TPR" evidence="4">
    <location>
        <begin position="90"/>
        <end position="123"/>
    </location>
</feature>
<dbReference type="InterPro" id="IPR019734">
    <property type="entry name" value="TPR_rpt"/>
</dbReference>
<dbReference type="InterPro" id="IPR056412">
    <property type="entry name" value="Ig_CycH"/>
</dbReference>
<dbReference type="Pfam" id="PF23914">
    <property type="entry name" value="TPR_CcmH_CycH"/>
    <property type="match status" value="1"/>
</dbReference>
<accession>A0A372DKJ5</accession>
<dbReference type="InterPro" id="IPR011990">
    <property type="entry name" value="TPR-like_helical_dom_sf"/>
</dbReference>
<dbReference type="PANTHER" id="PTHR47870">
    <property type="entry name" value="CYTOCHROME C-TYPE BIOGENESIS PROTEIN CCMH"/>
    <property type="match status" value="1"/>
</dbReference>
<keyword evidence="5" id="KW-1133">Transmembrane helix</keyword>
<evidence type="ECO:0000256" key="4">
    <source>
        <dbReference type="PROSITE-ProRule" id="PRU00339"/>
    </source>
</evidence>
<comment type="caution">
    <text evidence="8">The sequence shown here is derived from an EMBL/GenBank/DDBJ whole genome shotgun (WGS) entry which is preliminary data.</text>
</comment>
<dbReference type="OrthoDB" id="9776053at2"/>
<protein>
    <submittedName>
        <fullName evidence="8">Tetratricopeptide repeat protein</fullName>
    </submittedName>
</protein>
<dbReference type="Gene3D" id="1.25.40.10">
    <property type="entry name" value="Tetratricopeptide repeat domain"/>
    <property type="match status" value="1"/>
</dbReference>
<dbReference type="InterPro" id="IPR056413">
    <property type="entry name" value="TPR_CcmH_CycH"/>
</dbReference>
<dbReference type="Proteomes" id="UP000262917">
    <property type="component" value="Unassembled WGS sequence"/>
</dbReference>
<feature type="transmembrane region" description="Helical" evidence="5">
    <location>
        <begin position="36"/>
        <end position="55"/>
    </location>
</feature>
<evidence type="ECO:0000259" key="6">
    <source>
        <dbReference type="Pfam" id="PF23892"/>
    </source>
</evidence>
<evidence type="ECO:0000256" key="5">
    <source>
        <dbReference type="SAM" id="Phobius"/>
    </source>
</evidence>
<evidence type="ECO:0000313" key="9">
    <source>
        <dbReference type="Proteomes" id="UP000262917"/>
    </source>
</evidence>
<gene>
    <name evidence="8" type="ORF">D0Y53_08715</name>
</gene>
<dbReference type="SUPFAM" id="SSF48452">
    <property type="entry name" value="TPR-like"/>
    <property type="match status" value="1"/>
</dbReference>
<evidence type="ECO:0000256" key="1">
    <source>
        <dbReference type="ARBA" id="ARBA00022737"/>
    </source>
</evidence>
<name>A0A372DKJ5_9GAMM</name>
<evidence type="ECO:0000259" key="7">
    <source>
        <dbReference type="Pfam" id="PF23914"/>
    </source>
</evidence>
<keyword evidence="1" id="KW-0677">Repeat</keyword>
<dbReference type="RefSeq" id="WP_117202844.1">
    <property type="nucleotide sequence ID" value="NZ_JBHTBK010000011.1"/>
</dbReference>
<dbReference type="EMBL" id="QVPD01000008">
    <property type="protein sequence ID" value="RFP60105.1"/>
    <property type="molecule type" value="Genomic_DNA"/>
</dbReference>
<feature type="domain" description="Cytochrome c-type biogenesis protein H Ig-like" evidence="6">
    <location>
        <begin position="228"/>
        <end position="336"/>
    </location>
</feature>
<evidence type="ECO:0000313" key="8">
    <source>
        <dbReference type="EMBL" id="RFP60105.1"/>
    </source>
</evidence>
<sequence>MTGNDAVFVALAGALTLLVLAYVLRPLWRERSARLAVVAIVAALALAAFGLYRLVGTPAALDPAARRAPATLEDAVAQLEAQLQREPQQRDGWRLLGRAYAARQQLQKAREAFARAAQLAPEDPDVLVEAAEARALADPQHRFDAQGLALLQRALQLQPQHQRARWFLGISQRQQGHPADAAQTWEPLLAQVDAATAASLRAQIDAARVEAGLAPLPAAPAAAAGPGLQVRVRLDPALAARLRLRGDASVFVIARAPDGPPMPVAAEKHGIAELPFTTTLDDADSLMPTQKLSALAEVEVLARLSQSGDASAQDGDLLSAPVRVRLPATAPVELVIGQDPP</sequence>
<dbReference type="GO" id="GO:0017004">
    <property type="term" value="P:cytochrome complex assembly"/>
    <property type="evidence" value="ECO:0007669"/>
    <property type="project" value="UniProtKB-KW"/>
</dbReference>
<evidence type="ECO:0000256" key="2">
    <source>
        <dbReference type="ARBA" id="ARBA00022748"/>
    </source>
</evidence>
<keyword evidence="3 4" id="KW-0802">TPR repeat</keyword>
<evidence type="ECO:0000256" key="3">
    <source>
        <dbReference type="ARBA" id="ARBA00022803"/>
    </source>
</evidence>
<feature type="transmembrane region" description="Helical" evidence="5">
    <location>
        <begin position="6"/>
        <end position="24"/>
    </location>
</feature>
<dbReference type="Pfam" id="PF23892">
    <property type="entry name" value="Ig_CycH"/>
    <property type="match status" value="1"/>
</dbReference>
<keyword evidence="5" id="KW-0472">Membrane</keyword>
<dbReference type="AlphaFoldDB" id="A0A372DKJ5"/>
<dbReference type="InterPro" id="IPR051263">
    <property type="entry name" value="C-type_cytochrome_biogenesis"/>
</dbReference>
<dbReference type="PANTHER" id="PTHR47870:SF1">
    <property type="entry name" value="CYTOCHROME C-TYPE BIOGENESIS PROTEIN CCMH"/>
    <property type="match status" value="1"/>
</dbReference>
<proteinExistence type="predicted"/>